<evidence type="ECO:0000259" key="5">
    <source>
        <dbReference type="Pfam" id="PF03109"/>
    </source>
</evidence>
<dbReference type="Pfam" id="PF03109">
    <property type="entry name" value="ABC1"/>
    <property type="match status" value="1"/>
</dbReference>
<feature type="transmembrane region" description="Helical" evidence="4">
    <location>
        <begin position="546"/>
        <end position="564"/>
    </location>
</feature>
<dbReference type="InterPro" id="IPR011009">
    <property type="entry name" value="Kinase-like_dom_sf"/>
</dbReference>
<dbReference type="PANTHER" id="PTHR43173">
    <property type="entry name" value="ABC1 FAMILY PROTEIN"/>
    <property type="match status" value="1"/>
</dbReference>
<evidence type="ECO:0000313" key="9">
    <source>
        <dbReference type="Proteomes" id="UP000239560"/>
    </source>
</evidence>
<keyword evidence="4" id="KW-0812">Transmembrane</keyword>
<dbReference type="GO" id="GO:0016301">
    <property type="term" value="F:kinase activity"/>
    <property type="evidence" value="ECO:0007669"/>
    <property type="project" value="UniProtKB-KW"/>
</dbReference>
<dbReference type="AlphaFoldDB" id="A0A0K3CP43"/>
<dbReference type="InterPro" id="IPR004147">
    <property type="entry name" value="ABC1_dom"/>
</dbReference>
<proteinExistence type="inferred from homology"/>
<accession>A0A0K3CP43</accession>
<organism evidence="6 8">
    <name type="scientific">Rhodotorula toruloides</name>
    <name type="common">Yeast</name>
    <name type="synonym">Rhodosporidium toruloides</name>
    <dbReference type="NCBI Taxonomy" id="5286"/>
    <lineage>
        <taxon>Eukaryota</taxon>
        <taxon>Fungi</taxon>
        <taxon>Dikarya</taxon>
        <taxon>Basidiomycota</taxon>
        <taxon>Pucciniomycotina</taxon>
        <taxon>Microbotryomycetes</taxon>
        <taxon>Sporidiobolales</taxon>
        <taxon>Sporidiobolaceae</taxon>
        <taxon>Rhodotorula</taxon>
    </lineage>
</organism>
<dbReference type="PANTHER" id="PTHR43173:SF37">
    <property type="entry name" value="ABC1 FAMILY PROTEIN C10F6.14C"/>
    <property type="match status" value="1"/>
</dbReference>
<dbReference type="InterPro" id="IPR045307">
    <property type="entry name" value="ADCK1_dom"/>
</dbReference>
<dbReference type="OrthoDB" id="427480at2759"/>
<dbReference type="InterPro" id="IPR051130">
    <property type="entry name" value="Mito_struct-func_regulator"/>
</dbReference>
<sequence>MFTRLRIPRQASPFAAPPRRLARPPTTPPHRTRLASTLSSPSKSRPTSPRRWKTLGLLGVASAGLYTYDRELNASALLRSFRTFIFGLTLALDFKLNFDAHDPEGIDRIHERTARRLSELVDANQGMYIKLAQSLAIQAAILPKPYREAFANVFDAAPAVSYDEVVRVFKGEFGVSPEEAFEVFEEKPVASASIAQVHRARLRAEEGRPWRSEEEGWVAVKVRKEAVPKQMEWDLFCYRALLYSYEKLFDLPVAFISQYVSEQMRKEAHLESEARNAEQTARYLQDEPGLRDRVTVPKVHWRWTGESIMTADFVSACRLTDKKRLEEYRLSLKETMDTATELFSAMVFKWGWVQADPHPGNLLVRPNPSRPSHPQVVLIDHGLYVRLPEDFRHDYCLLWQSLFTGDIRTIEDIAVKWGIRRQNSDIFASLTLLRPHRLRKKKSEEEMSSEEREKRERVKYEQRAGLKERLKTMLESEELIPRQLIFVTRAMRMMQGNNQAVGSVTNRLAISAHWAATGLALSQPSSSSSLRTIGLRSFAAEKLRLVVFRVVLVFIDIGFLLTRVRAWWMETMGKKGEGLEDLLQKQVTDMAREEFGVEIGEEAFQG</sequence>
<keyword evidence="4" id="KW-0472">Membrane</keyword>
<dbReference type="EMBL" id="LCTV02000012">
    <property type="protein sequence ID" value="PRQ71508.1"/>
    <property type="molecule type" value="Genomic_DNA"/>
</dbReference>
<dbReference type="CDD" id="cd13969">
    <property type="entry name" value="ADCK1-like"/>
    <property type="match status" value="1"/>
</dbReference>
<evidence type="ECO:0000256" key="3">
    <source>
        <dbReference type="SAM" id="MobiDB-lite"/>
    </source>
</evidence>
<reference evidence="6 8" key="1">
    <citation type="submission" date="2015-07" db="EMBL/GenBank/DDBJ databases">
        <authorList>
            <person name="Cajimat M.N.B."/>
            <person name="Milazzo M.L."/>
            <person name="Fulhorst C.F."/>
        </authorList>
    </citation>
    <scope>NUCLEOTIDE SEQUENCE [LARGE SCALE GENOMIC DNA]</scope>
    <source>
        <strain evidence="6">Single colony</strain>
    </source>
</reference>
<dbReference type="Proteomes" id="UP000199069">
    <property type="component" value="Unassembled WGS sequence"/>
</dbReference>
<gene>
    <name evidence="6" type="primary">FGENESH: predicted gene_12.266</name>
    <name evidence="7" type="ORF">AAT19DRAFT_10366</name>
    <name evidence="6" type="ORF">BN2166_0061060</name>
</gene>
<evidence type="ECO:0000256" key="2">
    <source>
        <dbReference type="SAM" id="Coils"/>
    </source>
</evidence>
<keyword evidence="6" id="KW-0808">Transferase</keyword>
<feature type="compositionally biased region" description="Low complexity" evidence="3">
    <location>
        <begin position="34"/>
        <end position="47"/>
    </location>
</feature>
<evidence type="ECO:0000256" key="1">
    <source>
        <dbReference type="ARBA" id="ARBA00009670"/>
    </source>
</evidence>
<dbReference type="EMBL" id="CWKI01000012">
    <property type="protein sequence ID" value="CTR10245.1"/>
    <property type="molecule type" value="Genomic_DNA"/>
</dbReference>
<keyword evidence="2" id="KW-0175">Coiled coil</keyword>
<evidence type="ECO:0000256" key="4">
    <source>
        <dbReference type="SAM" id="Phobius"/>
    </source>
</evidence>
<reference evidence="7 9" key="2">
    <citation type="journal article" date="2018" name="Elife">
        <title>Functional genomics of lipid metabolism in the oleaginous yeast Rhodosporidium toruloides.</title>
        <authorList>
            <person name="Coradetti S.T."/>
            <person name="Pinel D."/>
            <person name="Geiselman G."/>
            <person name="Ito M."/>
            <person name="Mondo S."/>
            <person name="Reilly M.C."/>
            <person name="Cheng Y.F."/>
            <person name="Bauer S."/>
            <person name="Grigoriev I."/>
            <person name="Gladden J.M."/>
            <person name="Simmons B.A."/>
            <person name="Brem R."/>
            <person name="Arkin A.P."/>
            <person name="Skerker J.M."/>
        </authorList>
    </citation>
    <scope>NUCLEOTIDE SEQUENCE [LARGE SCALE GENOMIC DNA]</scope>
    <source>
        <strain evidence="7 9">NBRC 0880</strain>
    </source>
</reference>
<name>A0A0K3CP43_RHOTO</name>
<comment type="similarity">
    <text evidence="1">Belongs to the protein kinase superfamily. ADCK protein kinase family.</text>
</comment>
<dbReference type="Proteomes" id="UP000239560">
    <property type="component" value="Unassembled WGS sequence"/>
</dbReference>
<keyword evidence="4" id="KW-1133">Transmembrane helix</keyword>
<feature type="coiled-coil region" evidence="2">
    <location>
        <begin position="260"/>
        <end position="287"/>
    </location>
</feature>
<evidence type="ECO:0000313" key="7">
    <source>
        <dbReference type="EMBL" id="PRQ71508.1"/>
    </source>
</evidence>
<protein>
    <submittedName>
        <fullName evidence="7">ABC1 family-domain containing protein</fullName>
    </submittedName>
    <submittedName>
        <fullName evidence="6">BY PROTMAP: gi|472586190|gb|EMS23718.1| aarF domain-containing kinase [Rhodosporidium toruloides NP11] gi|647397724|emb|CDR40960.1| RHTO0S05e09780g1_1 [Rhodosporidium toruloides]</fullName>
    </submittedName>
</protein>
<keyword evidence="8" id="KW-1185">Reference proteome</keyword>
<dbReference type="OMA" id="DVMTTMV"/>
<feature type="domain" description="ABC1 atypical kinase-like" evidence="5">
    <location>
        <begin position="153"/>
        <end position="411"/>
    </location>
</feature>
<evidence type="ECO:0000313" key="8">
    <source>
        <dbReference type="Proteomes" id="UP000199069"/>
    </source>
</evidence>
<feature type="region of interest" description="Disordered" evidence="3">
    <location>
        <begin position="13"/>
        <end position="49"/>
    </location>
</feature>
<dbReference type="SUPFAM" id="SSF56112">
    <property type="entry name" value="Protein kinase-like (PK-like)"/>
    <property type="match status" value="1"/>
</dbReference>
<evidence type="ECO:0000313" key="6">
    <source>
        <dbReference type="EMBL" id="CTR10245.1"/>
    </source>
</evidence>
<dbReference type="STRING" id="5286.A0A0K3CP43"/>
<keyword evidence="6" id="KW-0418">Kinase</keyword>